<keyword evidence="5" id="KW-0503">Monooxygenase</keyword>
<dbReference type="InterPro" id="IPR051209">
    <property type="entry name" value="FAD-bind_Monooxygenase_sf"/>
</dbReference>
<keyword evidence="3" id="KW-0274">FAD</keyword>
<dbReference type="GO" id="GO:0004499">
    <property type="term" value="F:N,N-dimethylaniline monooxygenase activity"/>
    <property type="evidence" value="ECO:0007669"/>
    <property type="project" value="InterPro"/>
</dbReference>
<accession>A0A9P0QRH5</accession>
<evidence type="ECO:0000313" key="5">
    <source>
        <dbReference type="EMBL" id="CAH2353247.1"/>
    </source>
</evidence>
<protein>
    <submittedName>
        <fullName evidence="5">FAD-binding monooxygenase Boa2p</fullName>
    </submittedName>
</protein>
<organism evidence="5 6">
    <name type="scientific">[Candida] railenensis</name>
    <dbReference type="NCBI Taxonomy" id="45579"/>
    <lineage>
        <taxon>Eukaryota</taxon>
        <taxon>Fungi</taxon>
        <taxon>Dikarya</taxon>
        <taxon>Ascomycota</taxon>
        <taxon>Saccharomycotina</taxon>
        <taxon>Pichiomycetes</taxon>
        <taxon>Debaryomycetaceae</taxon>
        <taxon>Kurtzmaniella</taxon>
    </lineage>
</organism>
<reference evidence="5" key="1">
    <citation type="submission" date="2022-03" db="EMBL/GenBank/DDBJ databases">
        <authorList>
            <person name="Legras J.-L."/>
            <person name="Devillers H."/>
            <person name="Grondin C."/>
        </authorList>
    </citation>
    <scope>NUCLEOTIDE SEQUENCE</scope>
    <source>
        <strain evidence="5">CLIB 1423</strain>
    </source>
</reference>
<dbReference type="Gene3D" id="3.50.50.60">
    <property type="entry name" value="FAD/NAD(P)-binding domain"/>
    <property type="match status" value="3"/>
</dbReference>
<proteinExistence type="inferred from homology"/>
<dbReference type="EMBL" id="CAKXYY010000010">
    <property type="protein sequence ID" value="CAH2353247.1"/>
    <property type="molecule type" value="Genomic_DNA"/>
</dbReference>
<dbReference type="PANTHER" id="PTHR42877:SF5">
    <property type="entry name" value="L-ORNITHINE N(5)-MONOOXYGENASE-RELATED"/>
    <property type="match status" value="1"/>
</dbReference>
<comment type="similarity">
    <text evidence="1">Belongs to the FAD-binding monooxygenase family.</text>
</comment>
<sequence length="547" mass="61711">MSTVQVVKESHENPTKFRCRYEDADQILGPNSWVPEDDSLPVIRTESKIAIIGGGFGGLSAALTCIKEVKEKDFVIFEKHADFGGTWYANTYPGCASDIPAVWYSFYSELNSNWSALRPPQYEMQEYIKHVVDKHKITEHGKFRTIITEARYRTETADWILTARNLDNGQKLEHVSKILVACQGGLVYPSQLRAKGLENFKGEYMHSALWRHDVDFKGKNVVVVGNGCSAAQVIPALLANYEPKSIKQVVRSKHWIMPPLPKFVHTLYRLLSFHRWGILFVRWIIATAAESKYPLYDGTGFWARIVRWINTRTSVSYIKSTAPKKYHDILIPDYKIGCKRMIYDYVYVPSLNDARVDLTDDGIDHIEENHVVLKSGTRVPADIIVACTGYDLKKAFSSFNYYGDDGVSLKDVWSKEGASAYETLLVKNCPNLFVLGGPNSATGHSSVVLALENGSKYFSKVAPKILDGTYKSVKVKTSVYDRWNTTVQAILEKKVFGTKIGGCVSWYTEGGRNETAYPFSQISAAFRMGSPKWEDLELERGDSKKHV</sequence>
<dbReference type="InterPro" id="IPR036188">
    <property type="entry name" value="FAD/NAD-bd_sf"/>
</dbReference>
<keyword evidence="6" id="KW-1185">Reference proteome</keyword>
<evidence type="ECO:0000256" key="3">
    <source>
        <dbReference type="ARBA" id="ARBA00022827"/>
    </source>
</evidence>
<evidence type="ECO:0000256" key="1">
    <source>
        <dbReference type="ARBA" id="ARBA00010139"/>
    </source>
</evidence>
<dbReference type="PANTHER" id="PTHR42877">
    <property type="entry name" value="L-ORNITHINE N(5)-MONOOXYGENASE-RELATED"/>
    <property type="match status" value="1"/>
</dbReference>
<dbReference type="GO" id="GO:0050661">
    <property type="term" value="F:NADP binding"/>
    <property type="evidence" value="ECO:0007669"/>
    <property type="project" value="InterPro"/>
</dbReference>
<keyword evidence="2" id="KW-0285">Flavoprotein</keyword>
<gene>
    <name evidence="5" type="ORF">CLIB1423_10S00628</name>
</gene>
<dbReference type="InterPro" id="IPR020946">
    <property type="entry name" value="Flavin_mOase-like"/>
</dbReference>
<dbReference type="AlphaFoldDB" id="A0A9P0QRH5"/>
<evidence type="ECO:0000313" key="6">
    <source>
        <dbReference type="Proteomes" id="UP000837801"/>
    </source>
</evidence>
<name>A0A9P0QRH5_9ASCO</name>
<dbReference type="OrthoDB" id="74360at2759"/>
<dbReference type="Proteomes" id="UP000837801">
    <property type="component" value="Unassembled WGS sequence"/>
</dbReference>
<comment type="caution">
    <text evidence="5">The sequence shown here is derived from an EMBL/GenBank/DDBJ whole genome shotgun (WGS) entry which is preliminary data.</text>
</comment>
<keyword evidence="4" id="KW-0560">Oxidoreductase</keyword>
<dbReference type="GO" id="GO:0050660">
    <property type="term" value="F:flavin adenine dinucleotide binding"/>
    <property type="evidence" value="ECO:0007669"/>
    <property type="project" value="InterPro"/>
</dbReference>
<dbReference type="SUPFAM" id="SSF51905">
    <property type="entry name" value="FAD/NAD(P)-binding domain"/>
    <property type="match status" value="2"/>
</dbReference>
<evidence type="ECO:0000256" key="2">
    <source>
        <dbReference type="ARBA" id="ARBA00022630"/>
    </source>
</evidence>
<evidence type="ECO:0000256" key="4">
    <source>
        <dbReference type="ARBA" id="ARBA00023002"/>
    </source>
</evidence>
<dbReference type="Pfam" id="PF00743">
    <property type="entry name" value="FMO-like"/>
    <property type="match status" value="1"/>
</dbReference>